<feature type="chain" id="PRO_5026297296" description="Secreted protein" evidence="1">
    <location>
        <begin position="36"/>
        <end position="117"/>
    </location>
</feature>
<keyword evidence="3" id="KW-1185">Reference proteome</keyword>
<name>A0A6G1Q0I0_CHAAH</name>
<evidence type="ECO:0000256" key="1">
    <source>
        <dbReference type="SAM" id="SignalP"/>
    </source>
</evidence>
<evidence type="ECO:0000313" key="2">
    <source>
        <dbReference type="EMBL" id="KAF3695979.1"/>
    </source>
</evidence>
<evidence type="ECO:0000313" key="3">
    <source>
        <dbReference type="Proteomes" id="UP000503349"/>
    </source>
</evidence>
<organism evidence="2 3">
    <name type="scientific">Channa argus</name>
    <name type="common">Northern snakehead</name>
    <name type="synonym">Ophicephalus argus</name>
    <dbReference type="NCBI Taxonomy" id="215402"/>
    <lineage>
        <taxon>Eukaryota</taxon>
        <taxon>Metazoa</taxon>
        <taxon>Chordata</taxon>
        <taxon>Craniata</taxon>
        <taxon>Vertebrata</taxon>
        <taxon>Euteleostomi</taxon>
        <taxon>Actinopterygii</taxon>
        <taxon>Neopterygii</taxon>
        <taxon>Teleostei</taxon>
        <taxon>Neoteleostei</taxon>
        <taxon>Acanthomorphata</taxon>
        <taxon>Anabantaria</taxon>
        <taxon>Anabantiformes</taxon>
        <taxon>Channoidei</taxon>
        <taxon>Channidae</taxon>
        <taxon>Channa</taxon>
    </lineage>
</organism>
<sequence>MEGQAIPGYLRACAFRPTFLLLCIVCSSPVTLVKKQTMAHIGPHCAPGSITQSPSAVLPPQTGGAIIAALYLQKERIHVQVSPLRDDYNGFLVSETRASEAFNVPPWLFSQCRCDQV</sequence>
<reference evidence="2 3" key="1">
    <citation type="submission" date="2019-02" db="EMBL/GenBank/DDBJ databases">
        <title>Opniocepnalus argus genome.</title>
        <authorList>
            <person name="Zhou C."/>
            <person name="Xiao S."/>
        </authorList>
    </citation>
    <scope>NUCLEOTIDE SEQUENCE [LARGE SCALE GENOMIC DNA]</scope>
    <source>
        <strain evidence="2">OARG1902GOOAL</strain>
        <tissue evidence="2">Muscle</tissue>
    </source>
</reference>
<dbReference type="EMBL" id="CM015722">
    <property type="protein sequence ID" value="KAF3695979.1"/>
    <property type="molecule type" value="Genomic_DNA"/>
</dbReference>
<dbReference type="AlphaFoldDB" id="A0A6G1Q0I0"/>
<reference evidence="3" key="2">
    <citation type="submission" date="2019-02" db="EMBL/GenBank/DDBJ databases">
        <title>Opniocepnalus argus Var Kimnra genome.</title>
        <authorList>
            <person name="Zhou C."/>
            <person name="Xiao S."/>
        </authorList>
    </citation>
    <scope>NUCLEOTIDE SEQUENCE [LARGE SCALE GENOMIC DNA]</scope>
</reference>
<keyword evidence="1" id="KW-0732">Signal</keyword>
<protein>
    <recommendedName>
        <fullName evidence="4">Secreted protein</fullName>
    </recommendedName>
</protein>
<proteinExistence type="predicted"/>
<dbReference type="Proteomes" id="UP000503349">
    <property type="component" value="Chromosome 11"/>
</dbReference>
<evidence type="ECO:0008006" key="4">
    <source>
        <dbReference type="Google" id="ProtNLM"/>
    </source>
</evidence>
<gene>
    <name evidence="2" type="ORF">EXN66_Car011655</name>
</gene>
<feature type="signal peptide" evidence="1">
    <location>
        <begin position="1"/>
        <end position="35"/>
    </location>
</feature>
<accession>A0A6G1Q0I0</accession>